<feature type="transmembrane region" description="Helical" evidence="8">
    <location>
        <begin position="387"/>
        <end position="410"/>
    </location>
</feature>
<feature type="region of interest" description="Disordered" evidence="7">
    <location>
        <begin position="696"/>
        <end position="771"/>
    </location>
</feature>
<evidence type="ECO:0000256" key="7">
    <source>
        <dbReference type="SAM" id="MobiDB-lite"/>
    </source>
</evidence>
<keyword evidence="6" id="KW-0325">Glycoprotein</keyword>
<dbReference type="PANTHER" id="PTHR31158">
    <property type="entry name" value="DUAL OXIDASE 2"/>
    <property type="match status" value="1"/>
</dbReference>
<evidence type="ECO:0000256" key="8">
    <source>
        <dbReference type="SAM" id="Phobius"/>
    </source>
</evidence>
<dbReference type="AlphaFoldDB" id="A0A2T7PRR1"/>
<evidence type="ECO:0000313" key="10">
    <source>
        <dbReference type="Proteomes" id="UP000245119"/>
    </source>
</evidence>
<sequence>MHEIAKIGLRSDMDAYRLRLHTVCARAGTRESGSWGDWGQKAVLEVSWRGRASPVYPGPFPSDVEALLGELYFVGTKLTSPVAAPLKGKWLRACAAPGALGSLAESKTADDGVQPCTNSDVINKAAGGGHQGSPMFTRACTERQVNGRPADDVTVKGFEPPCPAHAPETKTVGCRGLRELWTIGGGRYTRVWNVSTCSRAASVLMSWFGAFRNHYGFTWYGNNRTAVTVDIPLVVVTYFCVLIAVATLISTLGIRGRERWATTLRASYAVGVGSILLACIVGHNWLQGSTEVTTKYIYRTNQYFRGMVGVRVALHGTNVTLEGFYGNPGEGGYVYYAESLKWTDYGREPEQVNYYLERGLPHPLLTVLEFLSADDGGLRWGRSFHRAGYFAGALLWTAFCFWIVANVLLLNVVSYGAFMFFLTGVAMVLACVVYHVCQPPNDLQIYFGDALLRVHYGWCFWLTLVVGLLTTTLGALLFVLDHMFHDTVAEFFNLEDLCEEEHNEMPKKTFLPQGEDEFHNKGNAVAWQRRCSLQPTGRRGSIFLEPERRSSEHACPPRRSSVTSPFSNGMVLGLHNKPFEPQRAKCNPLFSSPHTDIREECEDNERSADVTIEMESGLGGCWVERGRVESSGNRKPSLATLREHRENHFNERQQEVAARRASSSSIINNCNLDGEEEENGPTTILVHSQCQATDVKTKRRGSGGSVGSAGETAVDCGTPTTTTMTMTSNDDHCSNTDSRGRNSVSYSDHSPLVSACSSPRSLNSVSSGFCR</sequence>
<evidence type="ECO:0000256" key="5">
    <source>
        <dbReference type="ARBA" id="ARBA00023136"/>
    </source>
</evidence>
<dbReference type="InterPro" id="IPR018469">
    <property type="entry name" value="Dual_oxidase_maturation_fac"/>
</dbReference>
<feature type="compositionally biased region" description="Polar residues" evidence="7">
    <location>
        <begin position="755"/>
        <end position="771"/>
    </location>
</feature>
<evidence type="ECO:0008006" key="11">
    <source>
        <dbReference type="Google" id="ProtNLM"/>
    </source>
</evidence>
<dbReference type="GO" id="GO:0005789">
    <property type="term" value="C:endoplasmic reticulum membrane"/>
    <property type="evidence" value="ECO:0007669"/>
    <property type="project" value="InterPro"/>
</dbReference>
<name>A0A2T7PRR1_POMCA</name>
<dbReference type="PANTHER" id="PTHR31158:SF1">
    <property type="entry name" value="DOXA1 FACTOR-RELATED"/>
    <property type="match status" value="1"/>
</dbReference>
<dbReference type="GO" id="GO:0015031">
    <property type="term" value="P:protein transport"/>
    <property type="evidence" value="ECO:0007669"/>
    <property type="project" value="InterPro"/>
</dbReference>
<gene>
    <name evidence="9" type="ORF">C0Q70_03078</name>
</gene>
<feature type="transmembrane region" description="Helical" evidence="8">
    <location>
        <begin position="455"/>
        <end position="480"/>
    </location>
</feature>
<keyword evidence="10" id="KW-1185">Reference proteome</keyword>
<dbReference type="Proteomes" id="UP000245119">
    <property type="component" value="Linkage Group LG2"/>
</dbReference>
<dbReference type="Pfam" id="PF10204">
    <property type="entry name" value="DuoxA"/>
    <property type="match status" value="1"/>
</dbReference>
<evidence type="ECO:0000256" key="6">
    <source>
        <dbReference type="ARBA" id="ARBA00023180"/>
    </source>
</evidence>
<proteinExistence type="inferred from homology"/>
<feature type="transmembrane region" description="Helical" evidence="8">
    <location>
        <begin position="266"/>
        <end position="286"/>
    </location>
</feature>
<reference evidence="9 10" key="1">
    <citation type="submission" date="2018-04" db="EMBL/GenBank/DDBJ databases">
        <title>The genome of golden apple snail Pomacea canaliculata provides insight into stress tolerance and invasive adaptation.</title>
        <authorList>
            <person name="Liu C."/>
            <person name="Liu B."/>
            <person name="Ren Y."/>
            <person name="Zhang Y."/>
            <person name="Wang H."/>
            <person name="Li S."/>
            <person name="Jiang F."/>
            <person name="Yin L."/>
            <person name="Zhang G."/>
            <person name="Qian W."/>
            <person name="Fan W."/>
        </authorList>
    </citation>
    <scope>NUCLEOTIDE SEQUENCE [LARGE SCALE GENOMIC DNA]</scope>
    <source>
        <strain evidence="9">SZHN2017</strain>
        <tissue evidence="9">Muscle</tissue>
    </source>
</reference>
<feature type="transmembrane region" description="Helical" evidence="8">
    <location>
        <begin position="231"/>
        <end position="254"/>
    </location>
</feature>
<feature type="transmembrane region" description="Helical" evidence="8">
    <location>
        <begin position="417"/>
        <end position="435"/>
    </location>
</feature>
<protein>
    <recommendedName>
        <fullName evidence="11">Dual oxidase maturation factor 1</fullName>
    </recommendedName>
</protein>
<comment type="similarity">
    <text evidence="2">Belongs to the DUOXA family.</text>
</comment>
<evidence type="ECO:0000256" key="3">
    <source>
        <dbReference type="ARBA" id="ARBA00022692"/>
    </source>
</evidence>
<evidence type="ECO:0000256" key="4">
    <source>
        <dbReference type="ARBA" id="ARBA00022989"/>
    </source>
</evidence>
<comment type="caution">
    <text evidence="9">The sequence shown here is derived from an EMBL/GenBank/DDBJ whole genome shotgun (WGS) entry which is preliminary data.</text>
</comment>
<comment type="subcellular location">
    <subcellularLocation>
        <location evidence="1">Membrane</location>
        <topology evidence="1">Multi-pass membrane protein</topology>
    </subcellularLocation>
</comment>
<evidence type="ECO:0000256" key="2">
    <source>
        <dbReference type="ARBA" id="ARBA00009816"/>
    </source>
</evidence>
<organism evidence="9 10">
    <name type="scientific">Pomacea canaliculata</name>
    <name type="common">Golden apple snail</name>
    <dbReference type="NCBI Taxonomy" id="400727"/>
    <lineage>
        <taxon>Eukaryota</taxon>
        <taxon>Metazoa</taxon>
        <taxon>Spiralia</taxon>
        <taxon>Lophotrochozoa</taxon>
        <taxon>Mollusca</taxon>
        <taxon>Gastropoda</taxon>
        <taxon>Caenogastropoda</taxon>
        <taxon>Architaenioglossa</taxon>
        <taxon>Ampullarioidea</taxon>
        <taxon>Ampullariidae</taxon>
        <taxon>Pomacea</taxon>
    </lineage>
</organism>
<dbReference type="STRING" id="400727.A0A2T7PRR1"/>
<dbReference type="EMBL" id="PZQS01000002">
    <property type="protein sequence ID" value="PVD36105.1"/>
    <property type="molecule type" value="Genomic_DNA"/>
</dbReference>
<dbReference type="OrthoDB" id="10042652at2759"/>
<feature type="compositionally biased region" description="Low complexity" evidence="7">
    <location>
        <begin position="718"/>
        <end position="727"/>
    </location>
</feature>
<accession>A0A2T7PRR1</accession>
<keyword evidence="5 8" id="KW-0472">Membrane</keyword>
<keyword evidence="4 8" id="KW-1133">Transmembrane helix</keyword>
<evidence type="ECO:0000313" key="9">
    <source>
        <dbReference type="EMBL" id="PVD36105.1"/>
    </source>
</evidence>
<feature type="compositionally biased region" description="Basic and acidic residues" evidence="7">
    <location>
        <begin position="729"/>
        <end position="740"/>
    </location>
</feature>
<evidence type="ECO:0000256" key="1">
    <source>
        <dbReference type="ARBA" id="ARBA00004141"/>
    </source>
</evidence>
<keyword evidence="3 8" id="KW-0812">Transmembrane</keyword>